<sequence>MKKQFFSLSLLSALLAVTGCKQQTGEAKPHIPTAPQMEARVDRSEPVKIVDIEQAFQKPEQLKLSQIASEIEYYTVGDARYPVTQAIEIPDSNAFITFNNPRIYYRKQGIPSKRYGFKALAYKWNNEMNGQTLFYDKKTTRMYVALSGKTQETRLTGADSTPCIGELPPLDTMLTITNYVFPENLPAEYSLNLTYDKLLGFSSNGYTLCRYGEKTGEPDGITTFNLLGDTLCKFRLKEGEMTPRTVTDNIPFFQTFYWNTQQDKMTFMMPYCDTVYQLRDPQTIAPLYAIHYGEKKLALSDYKGEIPEGRMWQRTFYENPKGLFIGLYQKGSPIIADWIGWEYTYKPTLTHQAVYLKDEGRTVLLPTKMVKGGKGFTNDLDDSGLAFWPDGQTDDCLYMLRTVTEMRELVKRNGSPKQKKLLELLDNPKVFERDYVMIVVR</sequence>
<dbReference type="EMBL" id="JACRTI010000031">
    <property type="protein sequence ID" value="MBC8602579.1"/>
    <property type="molecule type" value="Genomic_DNA"/>
</dbReference>
<evidence type="ECO:0000313" key="1">
    <source>
        <dbReference type="EMBL" id="MBC8602579.1"/>
    </source>
</evidence>
<reference evidence="2 3" key="1">
    <citation type="submission" date="2018-07" db="EMBL/GenBank/DDBJ databases">
        <title>Parabacteroides acidifaciens nov. sp., isolated from human feces.</title>
        <authorList>
            <person name="Wang Y.J."/>
        </authorList>
    </citation>
    <scope>NUCLEOTIDE SEQUENCE [LARGE SCALE GENOMIC DNA]</scope>
    <source>
        <strain evidence="2 3">426-9</strain>
    </source>
</reference>
<comment type="caution">
    <text evidence="2">The sequence shown here is derived from an EMBL/GenBank/DDBJ whole genome shotgun (WGS) entry which is preliminary data.</text>
</comment>
<organism evidence="2 3">
    <name type="scientific">Parabacteroides acidifaciens</name>
    <dbReference type="NCBI Taxonomy" id="2290935"/>
    <lineage>
        <taxon>Bacteria</taxon>
        <taxon>Pseudomonadati</taxon>
        <taxon>Bacteroidota</taxon>
        <taxon>Bacteroidia</taxon>
        <taxon>Bacteroidales</taxon>
        <taxon>Tannerellaceae</taxon>
        <taxon>Parabacteroides</taxon>
    </lineage>
</organism>
<dbReference type="PROSITE" id="PS51257">
    <property type="entry name" value="PROKAR_LIPOPROTEIN"/>
    <property type="match status" value="1"/>
</dbReference>
<dbReference type="EMBL" id="QREV01000031">
    <property type="protein sequence ID" value="RDU48729.1"/>
    <property type="molecule type" value="Genomic_DNA"/>
</dbReference>
<reference evidence="1 4" key="2">
    <citation type="submission" date="2020-08" db="EMBL/GenBank/DDBJ databases">
        <title>Genome public.</title>
        <authorList>
            <person name="Liu C."/>
            <person name="Sun Q."/>
        </authorList>
    </citation>
    <scope>NUCLEOTIDE SEQUENCE [LARGE SCALE GENOMIC DNA]</scope>
    <source>
        <strain evidence="1 4">426_9</strain>
    </source>
</reference>
<dbReference type="Proteomes" id="UP000629596">
    <property type="component" value="Unassembled WGS sequence"/>
</dbReference>
<evidence type="ECO:0000313" key="3">
    <source>
        <dbReference type="Proteomes" id="UP000256321"/>
    </source>
</evidence>
<dbReference type="InterPro" id="IPR032559">
    <property type="entry name" value="DUF4933"/>
</dbReference>
<evidence type="ECO:0000313" key="4">
    <source>
        <dbReference type="Proteomes" id="UP000629596"/>
    </source>
</evidence>
<accession>A0A3D8HCL5</accession>
<proteinExistence type="predicted"/>
<evidence type="ECO:0000313" key="2">
    <source>
        <dbReference type="EMBL" id="RDU48729.1"/>
    </source>
</evidence>
<protein>
    <submittedName>
        <fullName evidence="1">DUF4933 domain-containing protein</fullName>
    </submittedName>
</protein>
<dbReference type="RefSeq" id="WP_115500070.1">
    <property type="nucleotide sequence ID" value="NZ_JACRTI010000031.1"/>
</dbReference>
<name>A0A3D8HCL5_9BACT</name>
<gene>
    <name evidence="2" type="ORF">DWU89_13075</name>
    <name evidence="1" type="ORF">H8784_12745</name>
</gene>
<dbReference type="Proteomes" id="UP000256321">
    <property type="component" value="Unassembled WGS sequence"/>
</dbReference>
<keyword evidence="4" id="KW-1185">Reference proteome</keyword>
<dbReference type="AlphaFoldDB" id="A0A3D8HCL5"/>
<dbReference type="Pfam" id="PF16287">
    <property type="entry name" value="DUF4933"/>
    <property type="match status" value="1"/>
</dbReference>